<feature type="domain" description="C2 NT-type" evidence="2">
    <location>
        <begin position="13"/>
        <end position="175"/>
    </location>
</feature>
<evidence type="ECO:0000313" key="4">
    <source>
        <dbReference type="Proteomes" id="UP000516437"/>
    </source>
</evidence>
<comment type="caution">
    <text evidence="3">The sequence shown here is derived from an EMBL/GenBank/DDBJ whole genome shotgun (WGS) entry which is preliminary data.</text>
</comment>
<dbReference type="Pfam" id="PF10358">
    <property type="entry name" value="NT-C2"/>
    <property type="match status" value="1"/>
</dbReference>
<evidence type="ECO:0000256" key="1">
    <source>
        <dbReference type="SAM" id="MobiDB-lite"/>
    </source>
</evidence>
<organism evidence="3 4">
    <name type="scientific">Morella rubra</name>
    <name type="common">Chinese bayberry</name>
    <dbReference type="NCBI Taxonomy" id="262757"/>
    <lineage>
        <taxon>Eukaryota</taxon>
        <taxon>Viridiplantae</taxon>
        <taxon>Streptophyta</taxon>
        <taxon>Embryophyta</taxon>
        <taxon>Tracheophyta</taxon>
        <taxon>Spermatophyta</taxon>
        <taxon>Magnoliopsida</taxon>
        <taxon>eudicotyledons</taxon>
        <taxon>Gunneridae</taxon>
        <taxon>Pentapetalae</taxon>
        <taxon>rosids</taxon>
        <taxon>fabids</taxon>
        <taxon>Fagales</taxon>
        <taxon>Myricaceae</taxon>
        <taxon>Morella</taxon>
    </lineage>
</organism>
<dbReference type="EMBL" id="RXIC02000026">
    <property type="protein sequence ID" value="KAB1204627.1"/>
    <property type="molecule type" value="Genomic_DNA"/>
</dbReference>
<feature type="region of interest" description="Disordered" evidence="1">
    <location>
        <begin position="578"/>
        <end position="598"/>
    </location>
</feature>
<evidence type="ECO:0000259" key="2">
    <source>
        <dbReference type="PROSITE" id="PS51840"/>
    </source>
</evidence>
<dbReference type="PANTHER" id="PTHR31182:SF17">
    <property type="entry name" value="EEIG1_EHBP1 PROTEIN AMINO-TERMINAL DOMAIN PROTEIN"/>
    <property type="match status" value="1"/>
</dbReference>
<dbReference type="Proteomes" id="UP000516437">
    <property type="component" value="Chromosome 8"/>
</dbReference>
<feature type="compositionally biased region" description="Polar residues" evidence="1">
    <location>
        <begin position="222"/>
        <end position="237"/>
    </location>
</feature>
<gene>
    <name evidence="3" type="ORF">CJ030_MR8G012699</name>
</gene>
<feature type="region of interest" description="Disordered" evidence="1">
    <location>
        <begin position="201"/>
        <end position="237"/>
    </location>
</feature>
<accession>A0A6A1UY68</accession>
<dbReference type="PANTHER" id="PTHR31182">
    <property type="entry name" value="C2 NT-TYPE DOMAIN-CONTAINING PROTEIN"/>
    <property type="match status" value="1"/>
</dbReference>
<protein>
    <recommendedName>
        <fullName evidence="2">C2 NT-type domain-containing protein</fullName>
    </recommendedName>
</protein>
<dbReference type="OrthoDB" id="733571at2759"/>
<name>A0A6A1UY68_9ROSI</name>
<keyword evidence="4" id="KW-1185">Reference proteome</keyword>
<evidence type="ECO:0000313" key="3">
    <source>
        <dbReference type="EMBL" id="KAB1204627.1"/>
    </source>
</evidence>
<proteinExistence type="predicted"/>
<dbReference type="AlphaFoldDB" id="A0A6A1UY68"/>
<dbReference type="InterPro" id="IPR019448">
    <property type="entry name" value="NT-C2"/>
</dbReference>
<reference evidence="3 4" key="1">
    <citation type="journal article" date="2019" name="Plant Biotechnol. J.">
        <title>The red bayberry genome and genetic basis of sex determination.</title>
        <authorList>
            <person name="Jia H.M."/>
            <person name="Jia H.J."/>
            <person name="Cai Q.L."/>
            <person name="Wang Y."/>
            <person name="Zhao H.B."/>
            <person name="Yang W.F."/>
            <person name="Wang G.Y."/>
            <person name="Li Y.H."/>
            <person name="Zhan D.L."/>
            <person name="Shen Y.T."/>
            <person name="Niu Q.F."/>
            <person name="Chang L."/>
            <person name="Qiu J."/>
            <person name="Zhao L."/>
            <person name="Xie H.B."/>
            <person name="Fu W.Y."/>
            <person name="Jin J."/>
            <person name="Li X.W."/>
            <person name="Jiao Y."/>
            <person name="Zhou C.C."/>
            <person name="Tu T."/>
            <person name="Chai C.Y."/>
            <person name="Gao J.L."/>
            <person name="Fan L.J."/>
            <person name="van de Weg E."/>
            <person name="Wang J.Y."/>
            <person name="Gao Z.S."/>
        </authorList>
    </citation>
    <scope>NUCLEOTIDE SEQUENCE [LARGE SCALE GENOMIC DNA]</scope>
    <source>
        <tissue evidence="3">Leaves</tissue>
    </source>
</reference>
<sequence>MKWSPWVSAAGSGIMKKLHAKVSRLKLQVCCKENVEDRDLLDKMVLLEMKWKGPKAGGVLAPFYRKSTCQRNYTGRRRFLRKGEPIEWDEEFESVCNFSASKDGSFGSWKVSFNILNGDSTETRSKSAVLGKVSLNLAELASKTETQIEIKLPMTLQDGRLAKEATLLVSVSFVEVRDSPCDSLGISQNFVESLTGLHKKQKPKASTSYSDESRVLDPGSLNEATSTSDNSYSTLTSEGELESFPSFETQLDLVWKRGLFSGKRKRGPAKRKAEPLTSGPPQKADGIGYSPESEFQEDNCIASNWEVKELVSRDGQAKLKTNVFFASFDQRSEQAAGESACTALVTVIAHWLHSNRGMPTRSQFDSLIIQGSSEWRKLCTDHTYINSFPDKHFDLDTILEANLRPLSVLHEKSFIGFFCPEKFECLKEAMSFHEIWNKINSNTEDCESGIYIVSWNDHFFVLKVEADAYYIIDSLGERLFEGCNQAYILKFDDSSLVCEVAQRAKVGSEEMDGADSNCKEESEEIICRGKEGCKEFIKRFLAAIPVRELEEEQEKSTISNYALHQRLQIELHLCVSLSPSSSSATSSTSSLMSSMEFM</sequence>
<feature type="region of interest" description="Disordered" evidence="1">
    <location>
        <begin position="265"/>
        <end position="291"/>
    </location>
</feature>
<dbReference type="PROSITE" id="PS51840">
    <property type="entry name" value="C2_NT"/>
    <property type="match status" value="1"/>
</dbReference>